<dbReference type="STRING" id="1141106.GCA_000308095_02076"/>
<organism evidence="1 2">
    <name type="scientific">Staphylococcus intermedius NCTC 11048</name>
    <dbReference type="NCBI Taxonomy" id="1141106"/>
    <lineage>
        <taxon>Bacteria</taxon>
        <taxon>Bacillati</taxon>
        <taxon>Bacillota</taxon>
        <taxon>Bacilli</taxon>
        <taxon>Bacillales</taxon>
        <taxon>Staphylococcaceae</taxon>
        <taxon>Staphylococcus</taxon>
        <taxon>Staphylococcus intermedius group</taxon>
    </lineage>
</organism>
<dbReference type="Proteomes" id="UP000255549">
    <property type="component" value="Unassembled WGS sequence"/>
</dbReference>
<keyword evidence="2" id="KW-1185">Reference proteome</keyword>
<name>A0A380G8I4_STAIN</name>
<dbReference type="EMBL" id="UHDP01000003">
    <property type="protein sequence ID" value="SUM46827.1"/>
    <property type="molecule type" value="Genomic_DNA"/>
</dbReference>
<dbReference type="AlphaFoldDB" id="A0A380G8I4"/>
<protein>
    <submittedName>
        <fullName evidence="1">Uncharacterized protein</fullName>
    </submittedName>
</protein>
<evidence type="ECO:0000313" key="1">
    <source>
        <dbReference type="EMBL" id="SUM46827.1"/>
    </source>
</evidence>
<sequence>MTSKQKNSKQIKINEKQAAEDILIKVKKILNKD</sequence>
<evidence type="ECO:0000313" key="2">
    <source>
        <dbReference type="Proteomes" id="UP000255549"/>
    </source>
</evidence>
<accession>A0A380G8I4</accession>
<proteinExistence type="predicted"/>
<reference evidence="1 2" key="1">
    <citation type="submission" date="2018-06" db="EMBL/GenBank/DDBJ databases">
        <authorList>
            <consortium name="Pathogen Informatics"/>
            <person name="Doyle S."/>
        </authorList>
    </citation>
    <scope>NUCLEOTIDE SEQUENCE [LARGE SCALE GENOMIC DNA]</scope>
    <source>
        <strain evidence="2">NCTC 11048</strain>
    </source>
</reference>
<gene>
    <name evidence="1" type="ORF">NCTC11048_01894</name>
</gene>